<dbReference type="Proteomes" id="UP000239663">
    <property type="component" value="Unassembled WGS sequence"/>
</dbReference>
<sequence>MAKVKHFIKEGKIIRETKIGKNIEQEEVTQEEFERHESRKSANGCIWNTFIFIISMIFIYIVISQI</sequence>
<accession>A0A2S7MX78</accession>
<dbReference type="RefSeq" id="WP_104850360.1">
    <property type="nucleotide sequence ID" value="NZ_PKOZ01000011.1"/>
</dbReference>
<proteinExistence type="predicted"/>
<keyword evidence="1" id="KW-1133">Transmembrane helix</keyword>
<dbReference type="AlphaFoldDB" id="A0A2S7MX78"/>
<comment type="caution">
    <text evidence="2">The sequence shown here is derived from an EMBL/GenBank/DDBJ whole genome shotgun (WGS) entry which is preliminary data.</text>
</comment>
<dbReference type="EMBL" id="PKOZ01000011">
    <property type="protein sequence ID" value="PQD94360.1"/>
    <property type="molecule type" value="Genomic_DNA"/>
</dbReference>
<protein>
    <submittedName>
        <fullName evidence="2">Uncharacterized protein</fullName>
    </submittedName>
</protein>
<keyword evidence="1" id="KW-0812">Transmembrane</keyword>
<organism evidence="2 3">
    <name type="scientific">Pradoshia eiseniae</name>
    <dbReference type="NCBI Taxonomy" id="2064768"/>
    <lineage>
        <taxon>Bacteria</taxon>
        <taxon>Bacillati</taxon>
        <taxon>Bacillota</taxon>
        <taxon>Bacilli</taxon>
        <taxon>Bacillales</taxon>
        <taxon>Bacillaceae</taxon>
        <taxon>Pradoshia</taxon>
    </lineage>
</organism>
<evidence type="ECO:0000256" key="1">
    <source>
        <dbReference type="SAM" id="Phobius"/>
    </source>
</evidence>
<feature type="transmembrane region" description="Helical" evidence="1">
    <location>
        <begin position="45"/>
        <end position="63"/>
    </location>
</feature>
<evidence type="ECO:0000313" key="3">
    <source>
        <dbReference type="Proteomes" id="UP000239663"/>
    </source>
</evidence>
<evidence type="ECO:0000313" key="2">
    <source>
        <dbReference type="EMBL" id="PQD94360.1"/>
    </source>
</evidence>
<gene>
    <name evidence="2" type="ORF">CYL18_15125</name>
</gene>
<name>A0A2S7MX78_9BACI</name>
<keyword evidence="1" id="KW-0472">Membrane</keyword>
<keyword evidence="3" id="KW-1185">Reference proteome</keyword>
<reference evidence="2 3" key="1">
    <citation type="submission" date="2017-12" db="EMBL/GenBank/DDBJ databases">
        <title>Taxonomic description and draft genome of Pradoshia cofamensis Gen. nov., sp. nov., a thermotolerant bacillale isolated from anterior gut of earthworm Eisenia fetida.</title>
        <authorList>
            <person name="Saha T."/>
            <person name="Chakraborty R."/>
        </authorList>
    </citation>
    <scope>NUCLEOTIDE SEQUENCE [LARGE SCALE GENOMIC DNA]</scope>
    <source>
        <strain evidence="2 3">EAG3</strain>
    </source>
</reference>